<evidence type="ECO:0000256" key="4">
    <source>
        <dbReference type="ARBA" id="ARBA00022481"/>
    </source>
</evidence>
<evidence type="ECO:0000313" key="15">
    <source>
        <dbReference type="Proteomes" id="UP000076078"/>
    </source>
</evidence>
<dbReference type="InterPro" id="IPR021625">
    <property type="entry name" value="PI31_Prot_N"/>
</dbReference>
<name>A0A152A108_TIELA</name>
<feature type="region of interest" description="Disordered" evidence="11">
    <location>
        <begin position="237"/>
        <end position="316"/>
    </location>
</feature>
<dbReference type="InterPro" id="IPR013886">
    <property type="entry name" value="PI31_Prot_C"/>
</dbReference>
<gene>
    <name evidence="14" type="ORF">DLAC_03693</name>
</gene>
<sequence length="316" mass="36242">MEANIKNEIKNYNNNNTYKPIRDKFDVAALVLHLVLKEHEFKTVDKDSNPIESGRIVFTEWNNSEDSYTFYYKHDKDTKRNTLVFKLLRMGNILLVNSMIKGTDKIYTLDIDINKLVRNDNYISVDDLLMNLNELKSVIEFSLIQPLVPEVVPQQTTIQNNNNQQQQQQQQQQQHSRRDPLMIGEPRYPYVDPQFYYHRQGVPFYGGGFNAGDHDLHPPGLPNFSPLGPRFVNPGGNGGNVVGRDHPGFGNVHNPNNDNYYPDNDQFYIPPGSVPEGARFDPFGPQPPRPRGSGPRFRGPDRDDFRPPSFDPPGYI</sequence>
<keyword evidence="4" id="KW-0488">Methylation</keyword>
<dbReference type="STRING" id="361077.A0A152A108"/>
<dbReference type="PANTHER" id="PTHR13266">
    <property type="entry name" value="PROTEASOME INHIBITOR"/>
    <property type="match status" value="1"/>
</dbReference>
<keyword evidence="15" id="KW-1185">Reference proteome</keyword>
<comment type="function">
    <text evidence="10">Plays an important role in control of proteasome function. Inhibits the hydrolysis of protein and peptide substrates by the 20S proteasome. Also inhibits the activation of the proteasome by the proteasome regulatory proteins PA700 and PA28.</text>
</comment>
<evidence type="ECO:0000256" key="9">
    <source>
        <dbReference type="ARBA" id="ARBA00022990"/>
    </source>
</evidence>
<dbReference type="Proteomes" id="UP000076078">
    <property type="component" value="Unassembled WGS sequence"/>
</dbReference>
<keyword evidence="8 14" id="KW-0647">Proteasome</keyword>
<dbReference type="AlphaFoldDB" id="A0A152A108"/>
<dbReference type="Pfam" id="PF11566">
    <property type="entry name" value="PI31_Prot_N"/>
    <property type="match status" value="1"/>
</dbReference>
<feature type="domain" description="PI31 proteasome regulator N-terminal" evidence="13">
    <location>
        <begin position="19"/>
        <end position="150"/>
    </location>
</feature>
<feature type="compositionally biased region" description="Low complexity" evidence="11">
    <location>
        <begin position="254"/>
        <end position="265"/>
    </location>
</feature>
<comment type="similarity">
    <text evidence="3">Belongs to the proteasome inhibitor PI31 family.</text>
</comment>
<evidence type="ECO:0000256" key="10">
    <source>
        <dbReference type="ARBA" id="ARBA00024805"/>
    </source>
</evidence>
<feature type="region of interest" description="Disordered" evidence="11">
    <location>
        <begin position="159"/>
        <end position="184"/>
    </location>
</feature>
<dbReference type="Pfam" id="PF08577">
    <property type="entry name" value="PI31_Prot_C"/>
    <property type="match status" value="1"/>
</dbReference>
<comment type="subcellular location">
    <subcellularLocation>
        <location evidence="2">Cytoplasm</location>
    </subcellularLocation>
    <subcellularLocation>
        <location evidence="1">Endoplasmic reticulum</location>
    </subcellularLocation>
</comment>
<dbReference type="InParanoid" id="A0A152A108"/>
<dbReference type="GO" id="GO:0000502">
    <property type="term" value="C:proteasome complex"/>
    <property type="evidence" value="ECO:0007669"/>
    <property type="project" value="UniProtKB-KW"/>
</dbReference>
<dbReference type="InterPro" id="IPR045128">
    <property type="entry name" value="PI31-like"/>
</dbReference>
<keyword evidence="6" id="KW-0597">Phosphoprotein</keyword>
<dbReference type="EMBL" id="LODT01000020">
    <property type="protein sequence ID" value="KYQ99750.1"/>
    <property type="molecule type" value="Genomic_DNA"/>
</dbReference>
<dbReference type="GO" id="GO:0043161">
    <property type="term" value="P:proteasome-mediated ubiquitin-dependent protein catabolic process"/>
    <property type="evidence" value="ECO:0007669"/>
    <property type="project" value="InterPro"/>
</dbReference>
<evidence type="ECO:0000259" key="12">
    <source>
        <dbReference type="Pfam" id="PF08577"/>
    </source>
</evidence>
<evidence type="ECO:0000256" key="8">
    <source>
        <dbReference type="ARBA" id="ARBA00022942"/>
    </source>
</evidence>
<evidence type="ECO:0000256" key="11">
    <source>
        <dbReference type="SAM" id="MobiDB-lite"/>
    </source>
</evidence>
<keyword evidence="9" id="KW-0007">Acetylation</keyword>
<dbReference type="GO" id="GO:0004866">
    <property type="term" value="F:endopeptidase inhibitor activity"/>
    <property type="evidence" value="ECO:0007669"/>
    <property type="project" value="InterPro"/>
</dbReference>
<evidence type="ECO:0000259" key="13">
    <source>
        <dbReference type="Pfam" id="PF11566"/>
    </source>
</evidence>
<dbReference type="GO" id="GO:0070628">
    <property type="term" value="F:proteasome binding"/>
    <property type="evidence" value="ECO:0007669"/>
    <property type="project" value="InterPro"/>
</dbReference>
<keyword evidence="5" id="KW-0963">Cytoplasm</keyword>
<evidence type="ECO:0000256" key="5">
    <source>
        <dbReference type="ARBA" id="ARBA00022490"/>
    </source>
</evidence>
<dbReference type="Gene3D" id="3.40.1000.30">
    <property type="match status" value="1"/>
</dbReference>
<evidence type="ECO:0000313" key="14">
    <source>
        <dbReference type="EMBL" id="KYQ99750.1"/>
    </source>
</evidence>
<organism evidence="14 15">
    <name type="scientific">Tieghemostelium lacteum</name>
    <name type="common">Slime mold</name>
    <name type="synonym">Dictyostelium lacteum</name>
    <dbReference type="NCBI Taxonomy" id="361077"/>
    <lineage>
        <taxon>Eukaryota</taxon>
        <taxon>Amoebozoa</taxon>
        <taxon>Evosea</taxon>
        <taxon>Eumycetozoa</taxon>
        <taxon>Dictyostelia</taxon>
        <taxon>Dictyosteliales</taxon>
        <taxon>Raperosteliaceae</taxon>
        <taxon>Tieghemostelium</taxon>
    </lineage>
</organism>
<evidence type="ECO:0000256" key="3">
    <source>
        <dbReference type="ARBA" id="ARBA00006405"/>
    </source>
</evidence>
<dbReference type="OrthoDB" id="68090at2759"/>
<reference evidence="14 15" key="1">
    <citation type="submission" date="2015-12" db="EMBL/GenBank/DDBJ databases">
        <title>Dictyostelia acquired genes for synthesis and detection of signals that induce cell-type specialization by lateral gene transfer from prokaryotes.</title>
        <authorList>
            <person name="Gloeckner G."/>
            <person name="Schaap P."/>
        </authorList>
    </citation>
    <scope>NUCLEOTIDE SEQUENCE [LARGE SCALE GENOMIC DNA]</scope>
    <source>
        <strain evidence="14 15">TK</strain>
    </source>
</reference>
<dbReference type="OMA" id="PFGFPDI"/>
<evidence type="ECO:0000256" key="2">
    <source>
        <dbReference type="ARBA" id="ARBA00004496"/>
    </source>
</evidence>
<comment type="caution">
    <text evidence="14">The sequence shown here is derived from an EMBL/GenBank/DDBJ whole genome shotgun (WGS) entry which is preliminary data.</text>
</comment>
<feature type="domain" description="PI31 proteasome regulator C-terminal" evidence="12">
    <location>
        <begin position="212"/>
        <end position="285"/>
    </location>
</feature>
<dbReference type="GO" id="GO:0005783">
    <property type="term" value="C:endoplasmic reticulum"/>
    <property type="evidence" value="ECO:0007669"/>
    <property type="project" value="UniProtKB-SubCell"/>
</dbReference>
<protein>
    <submittedName>
        <fullName evidence="14">Proteasome inhibitor PI31 subunit</fullName>
    </submittedName>
</protein>
<evidence type="ECO:0000256" key="6">
    <source>
        <dbReference type="ARBA" id="ARBA00022553"/>
    </source>
</evidence>
<evidence type="ECO:0000256" key="1">
    <source>
        <dbReference type="ARBA" id="ARBA00004240"/>
    </source>
</evidence>
<accession>A0A152A108</accession>
<keyword evidence="7" id="KW-0256">Endoplasmic reticulum</keyword>
<feature type="compositionally biased region" description="Low complexity" evidence="11">
    <location>
        <begin position="159"/>
        <end position="174"/>
    </location>
</feature>
<proteinExistence type="inferred from homology"/>
<dbReference type="FunCoup" id="A0A152A108">
    <property type="interactions" value="80"/>
</dbReference>
<dbReference type="PANTHER" id="PTHR13266:SF1">
    <property type="entry name" value="PROTEASOME INHIBITOR PI31 SUBUNIT"/>
    <property type="match status" value="1"/>
</dbReference>
<evidence type="ECO:0000256" key="7">
    <source>
        <dbReference type="ARBA" id="ARBA00022824"/>
    </source>
</evidence>